<keyword evidence="4" id="KW-1185">Reference proteome</keyword>
<dbReference type="InterPro" id="IPR037804">
    <property type="entry name" value="SGF73"/>
</dbReference>
<name>A0AAV5GQ29_9BASI</name>
<feature type="region of interest" description="Disordered" evidence="1">
    <location>
        <begin position="1"/>
        <end position="21"/>
    </location>
</feature>
<dbReference type="PANTHER" id="PTHR47805:SF1">
    <property type="entry name" value="SAGA-ASSOCIATED FACTOR 73"/>
    <property type="match status" value="1"/>
</dbReference>
<dbReference type="GO" id="GO:0031048">
    <property type="term" value="P:regulatory ncRNA-mediated heterochromatin formation"/>
    <property type="evidence" value="ECO:0007669"/>
    <property type="project" value="TreeGrafter"/>
</dbReference>
<feature type="region of interest" description="Disordered" evidence="1">
    <location>
        <begin position="184"/>
        <end position="229"/>
    </location>
</feature>
<feature type="compositionally biased region" description="Gly residues" evidence="1">
    <location>
        <begin position="208"/>
        <end position="224"/>
    </location>
</feature>
<sequence>MQDGAASSEPTPQAEAELSPLHLADGLLENVENCGDCGKPILQSAMAEHAASAGSSFPPKKSKLVLHLGGPAPEKEKPKAPEKKNKRIVDVDRQCGVINDKGYPCPRSLTCKTHNMSAKRAVPHRSKPYDVLLFEWTRANKANQQKAEAAKHAQPRAGGAPHAIGHAVGDAGAMAAPTLAHDASGAGLSGEVQPVPGKARRKKSGLSGAAGAGGADGAAGGPGGSFKIPGDKKGKKGIVYVGEWDESDDDGADELVDSDEEVETVLRGLGRVERGRPLFVQRGGGAGFTAASMFTGRNAKLNRLRGTMRDIFRPAA</sequence>
<organism evidence="3 4">
    <name type="scientific">Rhodotorula paludigena</name>
    <dbReference type="NCBI Taxonomy" id="86838"/>
    <lineage>
        <taxon>Eukaryota</taxon>
        <taxon>Fungi</taxon>
        <taxon>Dikarya</taxon>
        <taxon>Basidiomycota</taxon>
        <taxon>Pucciniomycotina</taxon>
        <taxon>Microbotryomycetes</taxon>
        <taxon>Sporidiobolales</taxon>
        <taxon>Sporidiobolaceae</taxon>
        <taxon>Rhodotorula</taxon>
    </lineage>
</organism>
<feature type="compositionally biased region" description="Basic and acidic residues" evidence="1">
    <location>
        <begin position="73"/>
        <end position="85"/>
    </location>
</feature>
<dbReference type="InterPro" id="IPR013243">
    <property type="entry name" value="SCA7_dom"/>
</dbReference>
<dbReference type="AlphaFoldDB" id="A0AAV5GQ29"/>
<dbReference type="PANTHER" id="PTHR47805">
    <property type="entry name" value="SAGA-ASSOCIATED FACTOR 73"/>
    <property type="match status" value="1"/>
</dbReference>
<feature type="domain" description="SCA7" evidence="2">
    <location>
        <begin position="82"/>
        <end position="148"/>
    </location>
</feature>
<evidence type="ECO:0000256" key="1">
    <source>
        <dbReference type="SAM" id="MobiDB-lite"/>
    </source>
</evidence>
<dbReference type="GO" id="GO:0006357">
    <property type="term" value="P:regulation of transcription by RNA polymerase II"/>
    <property type="evidence" value="ECO:0007669"/>
    <property type="project" value="TreeGrafter"/>
</dbReference>
<dbReference type="Gene3D" id="6.10.140.1270">
    <property type="match status" value="1"/>
</dbReference>
<comment type="caution">
    <text evidence="3">The sequence shown here is derived from an EMBL/GenBank/DDBJ whole genome shotgun (WGS) entry which is preliminary data.</text>
</comment>
<dbReference type="PROSITE" id="PS51505">
    <property type="entry name" value="SCA7"/>
    <property type="match status" value="1"/>
</dbReference>
<gene>
    <name evidence="3" type="ORF">Rhopal_004135-T1</name>
</gene>
<evidence type="ECO:0000259" key="2">
    <source>
        <dbReference type="PROSITE" id="PS51505"/>
    </source>
</evidence>
<accession>A0AAV5GQ29</accession>
<feature type="region of interest" description="Disordered" evidence="1">
    <location>
        <begin position="48"/>
        <end position="85"/>
    </location>
</feature>
<dbReference type="Proteomes" id="UP001342314">
    <property type="component" value="Unassembled WGS sequence"/>
</dbReference>
<dbReference type="Pfam" id="PF08313">
    <property type="entry name" value="SCA7"/>
    <property type="match status" value="1"/>
</dbReference>
<protein>
    <recommendedName>
        <fullName evidence="2">SCA7 domain-containing protein</fullName>
    </recommendedName>
</protein>
<evidence type="ECO:0000313" key="3">
    <source>
        <dbReference type="EMBL" id="GJN91117.1"/>
    </source>
</evidence>
<dbReference type="GO" id="GO:1904802">
    <property type="term" value="P:RITS complex assembly"/>
    <property type="evidence" value="ECO:0007669"/>
    <property type="project" value="TreeGrafter"/>
</dbReference>
<dbReference type="EMBL" id="BQKY01000008">
    <property type="protein sequence ID" value="GJN91117.1"/>
    <property type="molecule type" value="Genomic_DNA"/>
</dbReference>
<reference evidence="3 4" key="1">
    <citation type="submission" date="2021-12" db="EMBL/GenBank/DDBJ databases">
        <title>High titer production of polyol ester of fatty acids by Rhodotorula paludigena BS15 towards product separation-free biomass refinery.</title>
        <authorList>
            <person name="Mano J."/>
            <person name="Ono H."/>
            <person name="Tanaka T."/>
            <person name="Naito K."/>
            <person name="Sushida H."/>
            <person name="Ike M."/>
            <person name="Tokuyasu K."/>
            <person name="Kitaoka M."/>
        </authorList>
    </citation>
    <scope>NUCLEOTIDE SEQUENCE [LARGE SCALE GENOMIC DNA]</scope>
    <source>
        <strain evidence="3 4">BS15</strain>
    </source>
</reference>
<evidence type="ECO:0000313" key="4">
    <source>
        <dbReference type="Proteomes" id="UP001342314"/>
    </source>
</evidence>
<proteinExistence type="predicted"/>
<dbReference type="GO" id="GO:0000124">
    <property type="term" value="C:SAGA complex"/>
    <property type="evidence" value="ECO:0007669"/>
    <property type="project" value="InterPro"/>
</dbReference>